<feature type="region of interest" description="Disordered" evidence="1">
    <location>
        <begin position="1"/>
        <end position="26"/>
    </location>
</feature>
<evidence type="ECO:0000256" key="1">
    <source>
        <dbReference type="SAM" id="MobiDB-lite"/>
    </source>
</evidence>
<dbReference type="AlphaFoldDB" id="A0AA37LM19"/>
<evidence type="ECO:0000256" key="2">
    <source>
        <dbReference type="SAM" id="Phobius"/>
    </source>
</evidence>
<sequence length="115" mass="12814">MSISENQTTRSLEEAQPTEGLVEDSEYYPEGGRDAWLVVLGAWCAMIPCMGLLNTLAVFQAWVTENQLHGLPESTIGWVFSTYAFFLYFCGAQIGKLERQLSEVCIFEVKLIPGA</sequence>
<dbReference type="Proteomes" id="UP001055172">
    <property type="component" value="Unassembled WGS sequence"/>
</dbReference>
<evidence type="ECO:0000313" key="4">
    <source>
        <dbReference type="Proteomes" id="UP001055172"/>
    </source>
</evidence>
<name>A0AA37LM19_9PEZI</name>
<feature type="transmembrane region" description="Helical" evidence="2">
    <location>
        <begin position="35"/>
        <end position="63"/>
    </location>
</feature>
<dbReference type="InterPro" id="IPR036259">
    <property type="entry name" value="MFS_trans_sf"/>
</dbReference>
<accession>A0AA37LM19</accession>
<organism evidence="3 4">
    <name type="scientific">Colletotrichum liriopes</name>
    <dbReference type="NCBI Taxonomy" id="708192"/>
    <lineage>
        <taxon>Eukaryota</taxon>
        <taxon>Fungi</taxon>
        <taxon>Dikarya</taxon>
        <taxon>Ascomycota</taxon>
        <taxon>Pezizomycotina</taxon>
        <taxon>Sordariomycetes</taxon>
        <taxon>Hypocreomycetidae</taxon>
        <taxon>Glomerellales</taxon>
        <taxon>Glomerellaceae</taxon>
        <taxon>Colletotrichum</taxon>
        <taxon>Colletotrichum spaethianum species complex</taxon>
    </lineage>
</organism>
<feature type="transmembrane region" description="Helical" evidence="2">
    <location>
        <begin position="75"/>
        <end position="94"/>
    </location>
</feature>
<keyword evidence="2" id="KW-0812">Transmembrane</keyword>
<keyword evidence="2" id="KW-0472">Membrane</keyword>
<protein>
    <submittedName>
        <fullName evidence="3">Riboflavin transporter MCH5</fullName>
    </submittedName>
</protein>
<dbReference type="SUPFAM" id="SSF103473">
    <property type="entry name" value="MFS general substrate transporter"/>
    <property type="match status" value="1"/>
</dbReference>
<gene>
    <name evidence="3" type="ORF">ColLi_00428</name>
</gene>
<keyword evidence="4" id="KW-1185">Reference proteome</keyword>
<comment type="caution">
    <text evidence="3">The sequence shown here is derived from an EMBL/GenBank/DDBJ whole genome shotgun (WGS) entry which is preliminary data.</text>
</comment>
<evidence type="ECO:0000313" key="3">
    <source>
        <dbReference type="EMBL" id="GJC77590.1"/>
    </source>
</evidence>
<proteinExistence type="predicted"/>
<reference evidence="3 4" key="1">
    <citation type="submission" date="2021-07" db="EMBL/GenBank/DDBJ databases">
        <title>Genome data of Colletotrichum spaethianum.</title>
        <authorList>
            <person name="Utami Y.D."/>
            <person name="Hiruma K."/>
        </authorList>
    </citation>
    <scope>NUCLEOTIDE SEQUENCE [LARGE SCALE GENOMIC DNA]</scope>
    <source>
        <strain evidence="3 4">MAFF 242679</strain>
    </source>
</reference>
<feature type="compositionally biased region" description="Polar residues" evidence="1">
    <location>
        <begin position="1"/>
        <end position="10"/>
    </location>
</feature>
<dbReference type="EMBL" id="BPPX01000001">
    <property type="protein sequence ID" value="GJC77590.1"/>
    <property type="molecule type" value="Genomic_DNA"/>
</dbReference>
<keyword evidence="2" id="KW-1133">Transmembrane helix</keyword>